<comment type="caution">
    <text evidence="10">The sequence shown here is derived from an EMBL/GenBank/DDBJ whole genome shotgun (WGS) entry which is preliminary data.</text>
</comment>
<keyword evidence="2" id="KW-1003">Cell membrane</keyword>
<proteinExistence type="inferred from homology"/>
<evidence type="ECO:0000259" key="9">
    <source>
        <dbReference type="Pfam" id="PF12704"/>
    </source>
</evidence>
<dbReference type="PANTHER" id="PTHR30572:SF4">
    <property type="entry name" value="ABC TRANSPORTER PERMEASE YTRF"/>
    <property type="match status" value="1"/>
</dbReference>
<comment type="similarity">
    <text evidence="6">Belongs to the ABC-4 integral membrane protein family.</text>
</comment>
<evidence type="ECO:0000256" key="5">
    <source>
        <dbReference type="ARBA" id="ARBA00023136"/>
    </source>
</evidence>
<comment type="subcellular location">
    <subcellularLocation>
        <location evidence="1">Cell membrane</location>
        <topology evidence="1">Multi-pass membrane protein</topology>
    </subcellularLocation>
</comment>
<keyword evidence="5 7" id="KW-0472">Membrane</keyword>
<dbReference type="Pfam" id="PF12704">
    <property type="entry name" value="MacB_PCD"/>
    <property type="match status" value="1"/>
</dbReference>
<evidence type="ECO:0000256" key="2">
    <source>
        <dbReference type="ARBA" id="ARBA00022475"/>
    </source>
</evidence>
<dbReference type="GO" id="GO:0022857">
    <property type="term" value="F:transmembrane transporter activity"/>
    <property type="evidence" value="ECO:0007669"/>
    <property type="project" value="TreeGrafter"/>
</dbReference>
<dbReference type="InterPro" id="IPR003838">
    <property type="entry name" value="ABC3_permease_C"/>
</dbReference>
<dbReference type="AlphaFoldDB" id="A0A437JZ82"/>
<evidence type="ECO:0000256" key="6">
    <source>
        <dbReference type="ARBA" id="ARBA00038076"/>
    </source>
</evidence>
<protein>
    <submittedName>
        <fullName evidence="10">FtsX-like permease family protein</fullName>
    </submittedName>
</protein>
<accession>A0A437JZ82</accession>
<dbReference type="Pfam" id="PF02687">
    <property type="entry name" value="FtsX"/>
    <property type="match status" value="1"/>
</dbReference>
<name>A0A437JZ82_9BURK</name>
<dbReference type="EMBL" id="SACT01000001">
    <property type="protein sequence ID" value="RVT53380.1"/>
    <property type="molecule type" value="Genomic_DNA"/>
</dbReference>
<evidence type="ECO:0000313" key="11">
    <source>
        <dbReference type="Proteomes" id="UP000288178"/>
    </source>
</evidence>
<evidence type="ECO:0000256" key="1">
    <source>
        <dbReference type="ARBA" id="ARBA00004651"/>
    </source>
</evidence>
<feature type="transmembrane region" description="Helical" evidence="7">
    <location>
        <begin position="333"/>
        <end position="356"/>
    </location>
</feature>
<dbReference type="InterPro" id="IPR025857">
    <property type="entry name" value="MacB_PCD"/>
</dbReference>
<dbReference type="Proteomes" id="UP000288178">
    <property type="component" value="Unassembled WGS sequence"/>
</dbReference>
<feature type="transmembrane region" description="Helical" evidence="7">
    <location>
        <begin position="285"/>
        <end position="313"/>
    </location>
</feature>
<keyword evidence="11" id="KW-1185">Reference proteome</keyword>
<evidence type="ECO:0000256" key="4">
    <source>
        <dbReference type="ARBA" id="ARBA00022989"/>
    </source>
</evidence>
<dbReference type="GO" id="GO:0005886">
    <property type="term" value="C:plasma membrane"/>
    <property type="evidence" value="ECO:0007669"/>
    <property type="project" value="UniProtKB-SubCell"/>
</dbReference>
<dbReference type="PANTHER" id="PTHR30572">
    <property type="entry name" value="MEMBRANE COMPONENT OF TRANSPORTER-RELATED"/>
    <property type="match status" value="1"/>
</dbReference>
<reference evidence="10 11" key="1">
    <citation type="submission" date="2019-01" db="EMBL/GenBank/DDBJ databases">
        <authorList>
            <person name="Chen W.-M."/>
        </authorList>
    </citation>
    <scope>NUCLEOTIDE SEQUENCE [LARGE SCALE GENOMIC DNA]</scope>
    <source>
        <strain evidence="10 11">ICH-3</strain>
    </source>
</reference>
<dbReference type="OrthoDB" id="9770036at2"/>
<evidence type="ECO:0000313" key="10">
    <source>
        <dbReference type="EMBL" id="RVT53380.1"/>
    </source>
</evidence>
<evidence type="ECO:0000256" key="3">
    <source>
        <dbReference type="ARBA" id="ARBA00022692"/>
    </source>
</evidence>
<feature type="domain" description="ABC3 transporter permease C-terminal" evidence="8">
    <location>
        <begin position="292"/>
        <end position="404"/>
    </location>
</feature>
<evidence type="ECO:0000256" key="7">
    <source>
        <dbReference type="SAM" id="Phobius"/>
    </source>
</evidence>
<dbReference type="RefSeq" id="WP_128194465.1">
    <property type="nucleotide sequence ID" value="NZ_SACT01000001.1"/>
</dbReference>
<keyword evidence="3 7" id="KW-0812">Transmembrane</keyword>
<feature type="transmembrane region" description="Helical" evidence="7">
    <location>
        <begin position="376"/>
        <end position="397"/>
    </location>
</feature>
<keyword evidence="4 7" id="KW-1133">Transmembrane helix</keyword>
<sequence length="411" mass="43205">MTPVRPILSALLRRKSGALLVAAQVALTLAVLCNAVFVATDRLGQARQPSGTDEAALFHVAMITPGADVAPFDRQRADEALVRAVPGVRGVAWINQMPLAQSGNNSSLATQRGATDTVSAAVYAGAHDAAAVLGLRIVEGRGFTAADEVDIDRRQSRQWPAHALATRALAERLFPDGASAVGRVVYAGTGPDDPAITIVGVVDRLVTPWGPVSWNPGDPKGESGLLLPWRQESEGLLAVRADPAQIDAVRTAVAERLRSAVPGRIVRDTPTMAETRERRYRSDTWLARLMTVVIGLLLVMTAGGIVGLASLWVTQRRKQIGVRRALGARRVDIVMHFVVENLMITGLGVAVGLTLAVALNQALTRVTTLAPLPGTLLAGSGVAMLVLGVAAVLAPALRAARVPPAEATRSV</sequence>
<dbReference type="InterPro" id="IPR050250">
    <property type="entry name" value="Macrolide_Exporter_MacB"/>
</dbReference>
<evidence type="ECO:0000259" key="8">
    <source>
        <dbReference type="Pfam" id="PF02687"/>
    </source>
</evidence>
<gene>
    <name evidence="10" type="ORF">ENE75_00280</name>
</gene>
<feature type="domain" description="MacB-like periplasmic core" evidence="9">
    <location>
        <begin position="46"/>
        <end position="254"/>
    </location>
</feature>
<organism evidence="10 11">
    <name type="scientific">Rubrivivax albus</name>
    <dbReference type="NCBI Taxonomy" id="2499835"/>
    <lineage>
        <taxon>Bacteria</taxon>
        <taxon>Pseudomonadati</taxon>
        <taxon>Pseudomonadota</taxon>
        <taxon>Betaproteobacteria</taxon>
        <taxon>Burkholderiales</taxon>
        <taxon>Sphaerotilaceae</taxon>
        <taxon>Rubrivivax</taxon>
    </lineage>
</organism>